<evidence type="ECO:0000313" key="7">
    <source>
        <dbReference type="EMBL" id="MCT2400671.1"/>
    </source>
</evidence>
<accession>A0ABT2I786</accession>
<proteinExistence type="predicted"/>
<evidence type="ECO:0000256" key="3">
    <source>
        <dbReference type="ARBA" id="ARBA00022989"/>
    </source>
</evidence>
<organism evidence="7 8">
    <name type="scientific">Novosphingobium mangrovi</name>
    <name type="common">ex Huang et al. 2023</name>
    <dbReference type="NCBI Taxonomy" id="2976432"/>
    <lineage>
        <taxon>Bacteria</taxon>
        <taxon>Pseudomonadati</taxon>
        <taxon>Pseudomonadota</taxon>
        <taxon>Alphaproteobacteria</taxon>
        <taxon>Sphingomonadales</taxon>
        <taxon>Sphingomonadaceae</taxon>
        <taxon>Novosphingobium</taxon>
    </lineage>
</organism>
<evidence type="ECO:0000259" key="6">
    <source>
        <dbReference type="Pfam" id="PF04893"/>
    </source>
</evidence>
<reference evidence="7" key="1">
    <citation type="submission" date="2022-09" db="EMBL/GenBank/DDBJ databases">
        <title>Novosphingobium sp. Nov., a polycyclic aromatic hydrocarbon-degrading bacterium isolated form mangrove sediments in HongKong.</title>
        <authorList>
            <person name="Hu Z."/>
        </authorList>
    </citation>
    <scope>NUCLEOTIDE SEQUENCE</scope>
    <source>
        <strain evidence="7">HK4-1</strain>
    </source>
</reference>
<comment type="subcellular location">
    <subcellularLocation>
        <location evidence="1">Membrane</location>
        <topology evidence="1">Multi-pass membrane protein</topology>
    </subcellularLocation>
</comment>
<feature type="transmembrane region" description="Helical" evidence="5">
    <location>
        <begin position="174"/>
        <end position="199"/>
    </location>
</feature>
<sequence>MDSGTSASGKPLVERAKAIILKPGTEWPIIADESDTPSSILKGYVLPLAAIGPLATLIGGQVFGYGALFVRYRPSLMSGLTSAILSYAMAIIGVFVLAWIANMLAPKFAGSENKTGAFKLVAYSMTAGWLAGIFSLIPALSVLGIVGLYSLYLFYVGAPVLMKVPGDKALGYTAVTVLCAIVLGIIASTITASVAGIFAGPALFSSSSSSGGTKGSGTITVPGVGSIDTDKIEQMNKQIEDAASGKTKAVSAGDLKGLLPESIGSYTRTSLETVGAGAVGTSAQARYTAGDKSFNLRIADLHGLGAIAGMGAAMGIEQSKEDADSYERTGTVDGQMQSEAWNTTTERGKFGRMVNNRFLIEAEGSANSIDELKSAVARIAPGDLDNLAD</sequence>
<evidence type="ECO:0000256" key="5">
    <source>
        <dbReference type="SAM" id="Phobius"/>
    </source>
</evidence>
<dbReference type="RefSeq" id="WP_260046765.1">
    <property type="nucleotide sequence ID" value="NZ_JANZXA010000009.1"/>
</dbReference>
<dbReference type="EMBL" id="JANZXA010000009">
    <property type="protein sequence ID" value="MCT2400671.1"/>
    <property type="molecule type" value="Genomic_DNA"/>
</dbReference>
<keyword evidence="8" id="KW-1185">Reference proteome</keyword>
<feature type="transmembrane region" description="Helical" evidence="5">
    <location>
        <begin position="84"/>
        <end position="105"/>
    </location>
</feature>
<keyword evidence="4 5" id="KW-0472">Membrane</keyword>
<keyword evidence="2 5" id="KW-0812">Transmembrane</keyword>
<name>A0ABT2I786_9SPHN</name>
<protein>
    <submittedName>
        <fullName evidence="7">YIP1 family protein</fullName>
    </submittedName>
</protein>
<feature type="domain" description="Yip1" evidence="6">
    <location>
        <begin position="18"/>
        <end position="184"/>
    </location>
</feature>
<evidence type="ECO:0000313" key="8">
    <source>
        <dbReference type="Proteomes" id="UP001165583"/>
    </source>
</evidence>
<evidence type="ECO:0000256" key="1">
    <source>
        <dbReference type="ARBA" id="ARBA00004141"/>
    </source>
</evidence>
<evidence type="ECO:0000256" key="2">
    <source>
        <dbReference type="ARBA" id="ARBA00022692"/>
    </source>
</evidence>
<dbReference type="InterPro" id="IPR006977">
    <property type="entry name" value="Yip1_dom"/>
</dbReference>
<keyword evidence="3 5" id="KW-1133">Transmembrane helix</keyword>
<comment type="caution">
    <text evidence="7">The sequence shown here is derived from an EMBL/GenBank/DDBJ whole genome shotgun (WGS) entry which is preliminary data.</text>
</comment>
<evidence type="ECO:0000256" key="4">
    <source>
        <dbReference type="ARBA" id="ARBA00023136"/>
    </source>
</evidence>
<gene>
    <name evidence="7" type="ORF">NZK81_14025</name>
</gene>
<dbReference type="Proteomes" id="UP001165583">
    <property type="component" value="Unassembled WGS sequence"/>
</dbReference>
<feature type="transmembrane region" description="Helical" evidence="5">
    <location>
        <begin position="117"/>
        <end position="137"/>
    </location>
</feature>
<feature type="transmembrane region" description="Helical" evidence="5">
    <location>
        <begin position="44"/>
        <end position="64"/>
    </location>
</feature>
<dbReference type="Pfam" id="PF04893">
    <property type="entry name" value="Yip1"/>
    <property type="match status" value="1"/>
</dbReference>